<accession>A0A1Z4V721</accession>
<name>A0A1Z4V721_9CYAN</name>
<protein>
    <recommendedName>
        <fullName evidence="1">DUF2281 domain-containing protein</fullName>
    </recommendedName>
</protein>
<keyword evidence="3" id="KW-1185">Reference proteome</keyword>
<sequence>MTVEEIIIDKVKILPPDKQQEALDFVEFLLAKIQKQELSNQTQKSCISALAMAQEYVGCVEAADDLSTNKDYMDGYGA</sequence>
<dbReference type="Pfam" id="PF10047">
    <property type="entry name" value="DUF2281"/>
    <property type="match status" value="1"/>
</dbReference>
<dbReference type="EMBL" id="AP018316">
    <property type="protein sequence ID" value="BAZ87238.1"/>
    <property type="molecule type" value="Genomic_DNA"/>
</dbReference>
<dbReference type="Proteomes" id="UP000218702">
    <property type="component" value="Chromosome"/>
</dbReference>
<evidence type="ECO:0000313" key="2">
    <source>
        <dbReference type="EMBL" id="BAZ87238.1"/>
    </source>
</evidence>
<feature type="domain" description="DUF2281" evidence="1">
    <location>
        <begin position="7"/>
        <end position="41"/>
    </location>
</feature>
<reference evidence="2 3" key="1">
    <citation type="submission" date="2017-06" db="EMBL/GenBank/DDBJ databases">
        <title>Genome sequencing of cyanobaciteial culture collection at National Institute for Environmental Studies (NIES).</title>
        <authorList>
            <person name="Hirose Y."/>
            <person name="Shimura Y."/>
            <person name="Fujisawa T."/>
            <person name="Nakamura Y."/>
            <person name="Kawachi M."/>
        </authorList>
    </citation>
    <scope>NUCLEOTIDE SEQUENCE [LARGE SCALE GENOMIC DNA]</scope>
    <source>
        <strain evidence="2 3">NIES-806</strain>
    </source>
</reference>
<organism evidence="2 3">
    <name type="scientific">Dolichospermum compactum NIES-806</name>
    <dbReference type="NCBI Taxonomy" id="1973481"/>
    <lineage>
        <taxon>Bacteria</taxon>
        <taxon>Bacillati</taxon>
        <taxon>Cyanobacteriota</taxon>
        <taxon>Cyanophyceae</taxon>
        <taxon>Nostocales</taxon>
        <taxon>Aphanizomenonaceae</taxon>
        <taxon>Dolichospermum</taxon>
        <taxon>Dolichospermum compactum</taxon>
    </lineage>
</organism>
<dbReference type="KEGG" id="dcm:NIES806_34590"/>
<evidence type="ECO:0000313" key="3">
    <source>
        <dbReference type="Proteomes" id="UP000218702"/>
    </source>
</evidence>
<gene>
    <name evidence="2" type="ORF">NIES806_34590</name>
</gene>
<dbReference type="InterPro" id="IPR018739">
    <property type="entry name" value="DUF2281"/>
</dbReference>
<proteinExistence type="predicted"/>
<dbReference type="OrthoDB" id="9256236at2"/>
<dbReference type="RefSeq" id="WP_096669160.1">
    <property type="nucleotide sequence ID" value="NZ_AP018316.1"/>
</dbReference>
<evidence type="ECO:0000259" key="1">
    <source>
        <dbReference type="Pfam" id="PF10047"/>
    </source>
</evidence>
<dbReference type="AlphaFoldDB" id="A0A1Z4V721"/>